<organism evidence="1 2">
    <name type="scientific">Pseudomonas phage phiR18</name>
    <dbReference type="NCBI Taxonomy" id="1752027"/>
    <lineage>
        <taxon>Viruses</taxon>
        <taxon>Duplodnaviria</taxon>
        <taxon>Heunggongvirae</taxon>
        <taxon>Uroviricota</taxon>
        <taxon>Caudoviricetes</taxon>
        <taxon>Kochitakasuvirus</taxon>
        <taxon>Kochitakasuvirus R18</taxon>
    </lineage>
</organism>
<evidence type="ECO:0000313" key="1">
    <source>
        <dbReference type="EMBL" id="BAU16337.1"/>
    </source>
</evidence>
<dbReference type="RefSeq" id="YP_009604309.1">
    <property type="nucleotide sequence ID" value="NC_041964.1"/>
</dbReference>
<sequence length="46" mass="5512">MTKDELMEAVRGFYGDTSRSREETRELLEEVRDEIDILIESLYEDE</sequence>
<dbReference type="EMBL" id="LC102729">
    <property type="protein sequence ID" value="BAU16337.1"/>
    <property type="molecule type" value="Genomic_DNA"/>
</dbReference>
<protein>
    <submittedName>
        <fullName evidence="1">Uncharacterized protein</fullName>
    </submittedName>
</protein>
<keyword evidence="2" id="KW-1185">Reference proteome</keyword>
<dbReference type="GeneID" id="40080203"/>
<accession>A0A0S3UFN2</accession>
<reference evidence="1" key="1">
    <citation type="journal article" date="2016" name="Genome Announc.">
        <title>Complete Genome Sequences of Broad-Host-Range Pseudomonas aeruginosa Bacteriophages phiR18 and phiS12-1.</title>
        <authorList>
            <person name="Furusawa T."/>
            <person name="Iwano H."/>
            <person name="Higuchi H."/>
            <person name="Usui M."/>
            <person name="Maruyama F."/>
            <person name="Nakagawa I."/>
            <person name="Yokota H."/>
            <person name="Tamura Y."/>
        </authorList>
    </citation>
    <scope>NUCLEOTIDE SEQUENCE [LARGE SCALE GENOMIC DNA]</scope>
</reference>
<dbReference type="Proteomes" id="UP000221614">
    <property type="component" value="Segment"/>
</dbReference>
<evidence type="ECO:0000313" key="2">
    <source>
        <dbReference type="Proteomes" id="UP000221614"/>
    </source>
</evidence>
<dbReference type="KEGG" id="vg:40080203"/>
<name>A0A0S3UFN2_9CAUD</name>
<proteinExistence type="predicted"/>